<dbReference type="InterPro" id="IPR051462">
    <property type="entry name" value="CBS_domain-containing"/>
</dbReference>
<dbReference type="SUPFAM" id="SSF54631">
    <property type="entry name" value="CBS-domain pair"/>
    <property type="match status" value="1"/>
</dbReference>
<dbReference type="CDD" id="cd00038">
    <property type="entry name" value="CAP_ED"/>
    <property type="match status" value="1"/>
</dbReference>
<dbReference type="RefSeq" id="WP_121854377.1">
    <property type="nucleotide sequence ID" value="NZ_CP037952.1"/>
</dbReference>
<dbReference type="Gene3D" id="3.10.580.10">
    <property type="entry name" value="CBS-domain"/>
    <property type="match status" value="1"/>
</dbReference>
<keyword evidence="2" id="KW-0129">CBS domain</keyword>
<keyword evidence="6" id="KW-1185">Reference proteome</keyword>
<dbReference type="InterPro" id="IPR018821">
    <property type="entry name" value="DUF294_put_nucleoTrafse_sb-bd"/>
</dbReference>
<dbReference type="PROSITE" id="PS51371">
    <property type="entry name" value="CBS"/>
    <property type="match status" value="2"/>
</dbReference>
<proteinExistence type="predicted"/>
<dbReference type="InterPro" id="IPR046342">
    <property type="entry name" value="CBS_dom_sf"/>
</dbReference>
<dbReference type="AlphaFoldDB" id="A0A3A6TQJ8"/>
<evidence type="ECO:0000256" key="2">
    <source>
        <dbReference type="PROSITE-ProRule" id="PRU00703"/>
    </source>
</evidence>
<dbReference type="GO" id="GO:0008773">
    <property type="term" value="F:[protein-PII] uridylyltransferase activity"/>
    <property type="evidence" value="ECO:0007669"/>
    <property type="project" value="InterPro"/>
</dbReference>
<sequence>MSSELTDIKDFLKAIMPFESLPEEVNSRLVKTIKICYVREGERLPPEGIEKPSLYIVRKGSLNSFKTELGRTKELVDKCGESDFCSLFIAENNPEYLVIAAEDSLIYAIDFEKLKQATDEYPYVCDFISGSATQRLAQKISQLNEQAIVSSSLMNTAISDFYSSPAVTIDETETIQLAAQKMTEFNFSCLLVVKNDCLTGIITDKDFRRRCIAEGLPLSSPVSDIMTENIKMIDVNSYAYDALIKMSTAGVHHLPVSRNGMLDGMVTITDLMKQEGLNTVNMSAMIRKAHTVEELSEISKLLPKLQISMVKLGTTAANIGKSISAITNAFTHKLITLAKEQIGEEPVPFAWVSAGSQARQEQTVHSDQDNGIIIDDSVQPEHQAWFEQLAEFVCGGLNHCGYVYCPGNVMATNDKWRQPQSVWHHYFEHWVDQPEPLALMHSSIFFDLNTVYGPSSLLDQVREKLLKKTKKNTLFLAHLSSNAIKLKPPLGFFRNFVLTASEKHKNTLDLKHNGIAPITDLARIYALSEGISDINTLERLKRASDTPSLSKDAAVSLISAFEFLTMLKVEHQAQQLLHGESANNFLEPKALSSLDREHLKDTFKVIKEMQSVRQTTYG</sequence>
<keyword evidence="1" id="KW-0677">Repeat</keyword>
<gene>
    <name evidence="5" type="ORF">D5R81_14620</name>
</gene>
<dbReference type="EMBL" id="QYYH01000103">
    <property type="protein sequence ID" value="RJY10519.1"/>
    <property type="molecule type" value="Genomic_DNA"/>
</dbReference>
<dbReference type="InterPro" id="IPR014710">
    <property type="entry name" value="RmlC-like_jellyroll"/>
</dbReference>
<evidence type="ECO:0000313" key="6">
    <source>
        <dbReference type="Proteomes" id="UP000273022"/>
    </source>
</evidence>
<dbReference type="Pfam" id="PF00571">
    <property type="entry name" value="CBS"/>
    <property type="match status" value="2"/>
</dbReference>
<dbReference type="CDD" id="cd04587">
    <property type="entry name" value="CBS_pair_CAP-ED_NT_Pol-beta-like_DUF294_assoc"/>
    <property type="match status" value="1"/>
</dbReference>
<feature type="domain" description="CBS" evidence="4">
    <location>
        <begin position="162"/>
        <end position="218"/>
    </location>
</feature>
<dbReference type="Pfam" id="PF03445">
    <property type="entry name" value="DUF294"/>
    <property type="match status" value="1"/>
</dbReference>
<dbReference type="Proteomes" id="UP000273022">
    <property type="component" value="Unassembled WGS sequence"/>
</dbReference>
<feature type="domain" description="Cyclic nucleotide-binding" evidence="3">
    <location>
        <begin position="17"/>
        <end position="116"/>
    </location>
</feature>
<evidence type="ECO:0000259" key="3">
    <source>
        <dbReference type="PROSITE" id="PS50042"/>
    </source>
</evidence>
<dbReference type="CDD" id="cd05401">
    <property type="entry name" value="NT_GlnE_GlnD_like"/>
    <property type="match status" value="1"/>
</dbReference>
<reference evidence="5 6" key="1">
    <citation type="submission" date="2018-09" db="EMBL/GenBank/DDBJ databases">
        <title>Phylogeny of the Shewanellaceae, and recommendation for two new genera, Pseudoshewanella and Parashewanella.</title>
        <authorList>
            <person name="Wang G."/>
        </authorList>
    </citation>
    <scope>NUCLEOTIDE SEQUENCE [LARGE SCALE GENOMIC DNA]</scope>
    <source>
        <strain evidence="5 6">KCTC 22492</strain>
    </source>
</reference>
<evidence type="ECO:0000259" key="4">
    <source>
        <dbReference type="PROSITE" id="PS51371"/>
    </source>
</evidence>
<dbReference type="PANTHER" id="PTHR48108">
    <property type="entry name" value="CBS DOMAIN-CONTAINING PROTEIN CBSX2, CHLOROPLASTIC"/>
    <property type="match status" value="1"/>
</dbReference>
<evidence type="ECO:0000313" key="5">
    <source>
        <dbReference type="EMBL" id="RJY10519.1"/>
    </source>
</evidence>
<dbReference type="Pfam" id="PF10335">
    <property type="entry name" value="DUF294_C"/>
    <property type="match status" value="1"/>
</dbReference>
<dbReference type="InterPro" id="IPR000644">
    <property type="entry name" value="CBS_dom"/>
</dbReference>
<dbReference type="OrthoDB" id="9808528at2"/>
<comment type="caution">
    <text evidence="5">The sequence shown here is derived from an EMBL/GenBank/DDBJ whole genome shotgun (WGS) entry which is preliminary data.</text>
</comment>
<feature type="domain" description="CBS" evidence="4">
    <location>
        <begin position="226"/>
        <end position="282"/>
    </location>
</feature>
<accession>A0A3A6TQJ8</accession>
<dbReference type="PROSITE" id="PS50042">
    <property type="entry name" value="CNMP_BINDING_3"/>
    <property type="match status" value="1"/>
</dbReference>
<dbReference type="InterPro" id="IPR000595">
    <property type="entry name" value="cNMP-bd_dom"/>
</dbReference>
<dbReference type="SMART" id="SM00116">
    <property type="entry name" value="CBS"/>
    <property type="match status" value="2"/>
</dbReference>
<name>A0A3A6TQJ8_9GAMM</name>
<dbReference type="InterPro" id="IPR018490">
    <property type="entry name" value="cNMP-bd_dom_sf"/>
</dbReference>
<protein>
    <submittedName>
        <fullName evidence="5">Cyclic nucleotide-binding/CBS domain-containing protein</fullName>
    </submittedName>
</protein>
<evidence type="ECO:0000256" key="1">
    <source>
        <dbReference type="ARBA" id="ARBA00022737"/>
    </source>
</evidence>
<dbReference type="PANTHER" id="PTHR48108:SF31">
    <property type="entry name" value="CBS DOMAIN AND CYCLIC NUCLEOTIDE-REGULATED NUCLEOTIDYLTRANSFERASE"/>
    <property type="match status" value="1"/>
</dbReference>
<dbReference type="InterPro" id="IPR005105">
    <property type="entry name" value="GlnD_Uridyltrans_N"/>
</dbReference>
<organism evidence="5 6">
    <name type="scientific">Parashewanella spongiae</name>
    <dbReference type="NCBI Taxonomy" id="342950"/>
    <lineage>
        <taxon>Bacteria</taxon>
        <taxon>Pseudomonadati</taxon>
        <taxon>Pseudomonadota</taxon>
        <taxon>Gammaproteobacteria</taxon>
        <taxon>Alteromonadales</taxon>
        <taxon>Shewanellaceae</taxon>
        <taxon>Parashewanella</taxon>
    </lineage>
</organism>
<dbReference type="SUPFAM" id="SSF51206">
    <property type="entry name" value="cAMP-binding domain-like"/>
    <property type="match status" value="1"/>
</dbReference>
<dbReference type="Gene3D" id="2.60.120.10">
    <property type="entry name" value="Jelly Rolls"/>
    <property type="match status" value="1"/>
</dbReference>